<dbReference type="EMBL" id="AP018795">
    <property type="protein sequence ID" value="BBF66585.1"/>
    <property type="molecule type" value="Genomic_DNA"/>
</dbReference>
<dbReference type="KEGG" id="afj:AFERRID_28030"/>
<protein>
    <submittedName>
        <fullName evidence="1">Uncharacterized protein</fullName>
    </submittedName>
</protein>
<keyword evidence="2" id="KW-1185">Reference proteome</keyword>
<accession>A0A2Z6INV2</accession>
<reference evidence="1 2" key="1">
    <citation type="journal article" date="2018" name="Microbiol. Resour. Announc.">
        <title>Complete Genome Sequence of Acidithiobacillus ferridurans JCM 18981.</title>
        <authorList>
            <person name="Miyauchi T."/>
            <person name="Kouzuma A."/>
            <person name="Abe T."/>
            <person name="Watanabe K."/>
        </authorList>
    </citation>
    <scope>NUCLEOTIDE SEQUENCE [LARGE SCALE GENOMIC DNA]</scope>
    <source>
        <strain evidence="2">ATCC 33020 / DSM 29468 / JCM 18981 / 11Fe</strain>
    </source>
</reference>
<evidence type="ECO:0000313" key="1">
    <source>
        <dbReference type="EMBL" id="BBF66585.1"/>
    </source>
</evidence>
<sequence>MQEKQQGAIGDARQSGAEASPVAHVLVFFADSGLDFLPLDAEGRVGQHVIEVLAAMAVVGQGVPRNDIGHILAANEHIRFAGGVGFVIEFLAEHGQAGVGIETVQMLRRHRKHPAGACRRVVQGADDATPGQRRVIFRKQEFHHQVNDFPRRKVLSGRFVGHLRETPQEFLEQQAHLVIAEGVGMQVEAGEFLGDEIQQPRLVQPLDGGGKIEAGEDVLHVRGKGPHIGLQVIAQIVGVTQ</sequence>
<dbReference type="Proteomes" id="UP000280188">
    <property type="component" value="Chromosome"/>
</dbReference>
<proteinExistence type="predicted"/>
<evidence type="ECO:0000313" key="2">
    <source>
        <dbReference type="Proteomes" id="UP000280188"/>
    </source>
</evidence>
<dbReference type="AlphaFoldDB" id="A0A2Z6INV2"/>
<organism evidence="1 2">
    <name type="scientific">Acidithiobacillus ferridurans</name>
    <dbReference type="NCBI Taxonomy" id="1232575"/>
    <lineage>
        <taxon>Bacteria</taxon>
        <taxon>Pseudomonadati</taxon>
        <taxon>Pseudomonadota</taxon>
        <taxon>Acidithiobacillia</taxon>
        <taxon>Acidithiobacillales</taxon>
        <taxon>Acidithiobacillaceae</taxon>
        <taxon>Acidithiobacillus</taxon>
    </lineage>
</organism>
<name>A0A2Z6INV2_ACIFI</name>
<gene>
    <name evidence="1" type="ORF">AFERRID_28030</name>
</gene>